<dbReference type="Pfam" id="PF09229">
    <property type="entry name" value="Aha1_N"/>
    <property type="match status" value="1"/>
</dbReference>
<evidence type="ECO:0000313" key="3">
    <source>
        <dbReference type="EMBL" id="PVV00204.1"/>
    </source>
</evidence>
<dbReference type="STRING" id="61424.A0A2T9Z6I2"/>
<gene>
    <name evidence="3" type="ORF">BB559_000038</name>
</gene>
<organism evidence="3 4">
    <name type="scientific">Furculomyces boomerangus</name>
    <dbReference type="NCBI Taxonomy" id="61424"/>
    <lineage>
        <taxon>Eukaryota</taxon>
        <taxon>Fungi</taxon>
        <taxon>Fungi incertae sedis</taxon>
        <taxon>Zoopagomycota</taxon>
        <taxon>Kickxellomycotina</taxon>
        <taxon>Harpellomycetes</taxon>
        <taxon>Harpellales</taxon>
        <taxon>Harpellaceae</taxon>
        <taxon>Furculomyces</taxon>
    </lineage>
</organism>
<dbReference type="SMART" id="SM01000">
    <property type="entry name" value="Aha1_N"/>
    <property type="match status" value="1"/>
</dbReference>
<dbReference type="GO" id="GO:0005829">
    <property type="term" value="C:cytosol"/>
    <property type="evidence" value="ECO:0007669"/>
    <property type="project" value="TreeGrafter"/>
</dbReference>
<dbReference type="Proteomes" id="UP000245699">
    <property type="component" value="Unassembled WGS sequence"/>
</dbReference>
<dbReference type="AlphaFoldDB" id="A0A2T9Z6I2"/>
<protein>
    <recommendedName>
        <fullName evidence="2">Activator of Hsp90 ATPase AHSA1-like N-terminal domain-containing protein</fullName>
    </recommendedName>
</protein>
<dbReference type="Pfam" id="PF08327">
    <property type="entry name" value="AHSA1"/>
    <property type="match status" value="1"/>
</dbReference>
<dbReference type="OrthoDB" id="567237at2759"/>
<dbReference type="GO" id="GO:0051087">
    <property type="term" value="F:protein-folding chaperone binding"/>
    <property type="evidence" value="ECO:0007669"/>
    <property type="project" value="InterPro"/>
</dbReference>
<dbReference type="Gene3D" id="3.15.10.20">
    <property type="entry name" value="Activator of Hsp90 ATPase Aha1, N-terminal domain"/>
    <property type="match status" value="1"/>
</dbReference>
<dbReference type="GO" id="GO:0001671">
    <property type="term" value="F:ATPase activator activity"/>
    <property type="evidence" value="ECO:0007669"/>
    <property type="project" value="InterPro"/>
</dbReference>
<reference evidence="3 4" key="1">
    <citation type="journal article" date="2018" name="MBio">
        <title>Comparative Genomics Reveals the Core Gene Toolbox for the Fungus-Insect Symbiosis.</title>
        <authorList>
            <person name="Wang Y."/>
            <person name="Stata M."/>
            <person name="Wang W."/>
            <person name="Stajich J.E."/>
            <person name="White M.M."/>
            <person name="Moncalvo J.M."/>
        </authorList>
    </citation>
    <scope>NUCLEOTIDE SEQUENCE [LARGE SCALE GENOMIC DNA]</scope>
    <source>
        <strain evidence="3 4">AUS-77-4</strain>
    </source>
</reference>
<keyword evidence="4" id="KW-1185">Reference proteome</keyword>
<sequence length="335" mass="37789">MTQSNWKNVNNWHWTEKNCFDWSEKYFKETLPKVSLTKGDFAVCVSSVDSVSGDVDLNQRKGKIITLFDLELVLKWEGKSTNSEKKSTGTITIPEVAHDTDSDDYVFDVRVDGEDKDAWAMKELVRTELSKKLVEEFQKFPSELIKQNLGDVYINNHGSSGDAKKPIIKSSADKDNEHPHVKAFKAGESGLTLNASFANMNIPSSSIKMEVEFMTSAKDLFDALVNPAKVSVWSRAPAIISSEPNKSFELFSKNIIGKNIIVDSPKTIKQNWRISNWVPGHFSTVTMEIIQGDSSTKLKLEQTGVPKSEVEATELNWDRYYWTPIKNTFGWGFSV</sequence>
<proteinExistence type="inferred from homology"/>
<dbReference type="InterPro" id="IPR013538">
    <property type="entry name" value="ASHA1/2-like_C"/>
</dbReference>
<dbReference type="InterPro" id="IPR023393">
    <property type="entry name" value="START-like_dom_sf"/>
</dbReference>
<evidence type="ECO:0000259" key="2">
    <source>
        <dbReference type="SMART" id="SM01000"/>
    </source>
</evidence>
<dbReference type="CDD" id="cd08892">
    <property type="entry name" value="SRPBCC_Aha1"/>
    <property type="match status" value="1"/>
</dbReference>
<dbReference type="InterPro" id="IPR015310">
    <property type="entry name" value="AHSA1-like_N"/>
</dbReference>
<dbReference type="PANTHER" id="PTHR13009:SF22">
    <property type="entry name" value="LD43819P"/>
    <property type="match status" value="1"/>
</dbReference>
<dbReference type="PANTHER" id="PTHR13009">
    <property type="entry name" value="HEAT SHOCK PROTEIN 90 HSP90 CO-CHAPERONE AHA-1"/>
    <property type="match status" value="1"/>
</dbReference>
<evidence type="ECO:0000256" key="1">
    <source>
        <dbReference type="ARBA" id="ARBA00006817"/>
    </source>
</evidence>
<dbReference type="GO" id="GO:0006457">
    <property type="term" value="P:protein folding"/>
    <property type="evidence" value="ECO:0007669"/>
    <property type="project" value="TreeGrafter"/>
</dbReference>
<dbReference type="Gene3D" id="3.30.530.20">
    <property type="match status" value="1"/>
</dbReference>
<feature type="domain" description="Activator of Hsp90 ATPase AHSA1-like N-terminal" evidence="2">
    <location>
        <begin position="16"/>
        <end position="146"/>
    </location>
</feature>
<comment type="caution">
    <text evidence="3">The sequence shown here is derived from an EMBL/GenBank/DDBJ whole genome shotgun (WGS) entry which is preliminary data.</text>
</comment>
<dbReference type="SUPFAM" id="SSF103111">
    <property type="entry name" value="Activator of Hsp90 ATPase, Aha1"/>
    <property type="match status" value="1"/>
</dbReference>
<comment type="similarity">
    <text evidence="1">Belongs to the AHA1 family.</text>
</comment>
<evidence type="ECO:0000313" key="4">
    <source>
        <dbReference type="Proteomes" id="UP000245699"/>
    </source>
</evidence>
<dbReference type="InterPro" id="IPR036338">
    <property type="entry name" value="Aha1"/>
</dbReference>
<name>A0A2T9Z6I2_9FUNG</name>
<accession>A0A2T9Z6I2</accession>
<dbReference type="SUPFAM" id="SSF55961">
    <property type="entry name" value="Bet v1-like"/>
    <property type="match status" value="1"/>
</dbReference>
<dbReference type="EMBL" id="MBFT01000002">
    <property type="protein sequence ID" value="PVV00204.1"/>
    <property type="molecule type" value="Genomic_DNA"/>
</dbReference>